<protein>
    <submittedName>
        <fullName evidence="3">Helix-turn-helix domain-containing protein</fullName>
    </submittedName>
</protein>
<dbReference type="PANTHER" id="PTHR46558">
    <property type="entry name" value="TRACRIPTIONAL REGULATORY PROTEIN-RELATED-RELATED"/>
    <property type="match status" value="1"/>
</dbReference>
<dbReference type="RefSeq" id="WP_308728769.1">
    <property type="nucleotide sequence ID" value="NZ_JAJEQF010000039.1"/>
</dbReference>
<evidence type="ECO:0000259" key="2">
    <source>
        <dbReference type="PROSITE" id="PS50943"/>
    </source>
</evidence>
<dbReference type="Proteomes" id="UP001199355">
    <property type="component" value="Unassembled WGS sequence"/>
</dbReference>
<proteinExistence type="predicted"/>
<evidence type="ECO:0000256" key="1">
    <source>
        <dbReference type="ARBA" id="ARBA00023125"/>
    </source>
</evidence>
<keyword evidence="1" id="KW-0238">DNA-binding</keyword>
<dbReference type="EMBL" id="JAJEQF010000039">
    <property type="protein sequence ID" value="MCC2168563.1"/>
    <property type="molecule type" value="Genomic_DNA"/>
</dbReference>
<dbReference type="Pfam" id="PF01381">
    <property type="entry name" value="HTH_3"/>
    <property type="match status" value="1"/>
</dbReference>
<reference evidence="3 4" key="1">
    <citation type="submission" date="2021-10" db="EMBL/GenBank/DDBJ databases">
        <title>Anaerobic single-cell dispensing facilitates the cultivation of human gut bacteria.</title>
        <authorList>
            <person name="Afrizal A."/>
        </authorList>
    </citation>
    <scope>NUCLEOTIDE SEQUENCE [LARGE SCALE GENOMIC DNA]</scope>
    <source>
        <strain evidence="3 4">CLA-AA-H244</strain>
    </source>
</reference>
<organism evidence="3 4">
    <name type="scientific">Gallintestinimicrobium propionicum</name>
    <dbReference type="NCBI Taxonomy" id="2981770"/>
    <lineage>
        <taxon>Bacteria</taxon>
        <taxon>Bacillati</taxon>
        <taxon>Bacillota</taxon>
        <taxon>Clostridia</taxon>
        <taxon>Lachnospirales</taxon>
        <taxon>Lachnospiraceae</taxon>
        <taxon>Gallintestinimicrobium</taxon>
    </lineage>
</organism>
<dbReference type="SMART" id="SM00530">
    <property type="entry name" value="HTH_XRE"/>
    <property type="match status" value="1"/>
</dbReference>
<dbReference type="PROSITE" id="PS50943">
    <property type="entry name" value="HTH_CROC1"/>
    <property type="match status" value="1"/>
</dbReference>
<dbReference type="AlphaFoldDB" id="A0AAE3AZ62"/>
<gene>
    <name evidence="3" type="ORF">LKD45_12830</name>
</gene>
<accession>A0AAE3AZ62</accession>
<dbReference type="CDD" id="cd00093">
    <property type="entry name" value="HTH_XRE"/>
    <property type="match status" value="1"/>
</dbReference>
<dbReference type="InterPro" id="IPR001387">
    <property type="entry name" value="Cro/C1-type_HTH"/>
</dbReference>
<dbReference type="InterPro" id="IPR010982">
    <property type="entry name" value="Lambda_DNA-bd_dom_sf"/>
</dbReference>
<keyword evidence="4" id="KW-1185">Reference proteome</keyword>
<dbReference type="PANTHER" id="PTHR46558:SF14">
    <property type="entry name" value="HTH-TYPE TRANSCRIPTIONAL REGULATOR ANSR"/>
    <property type="match status" value="1"/>
</dbReference>
<evidence type="ECO:0000313" key="4">
    <source>
        <dbReference type="Proteomes" id="UP001199355"/>
    </source>
</evidence>
<dbReference type="Gene3D" id="1.10.260.40">
    <property type="entry name" value="lambda repressor-like DNA-binding domains"/>
    <property type="match status" value="1"/>
</dbReference>
<dbReference type="SUPFAM" id="SSF47413">
    <property type="entry name" value="lambda repressor-like DNA-binding domains"/>
    <property type="match status" value="1"/>
</dbReference>
<comment type="caution">
    <text evidence="3">The sequence shown here is derived from an EMBL/GenBank/DDBJ whole genome shotgun (WGS) entry which is preliminary data.</text>
</comment>
<feature type="domain" description="HTH cro/C1-type" evidence="2">
    <location>
        <begin position="8"/>
        <end position="62"/>
    </location>
</feature>
<dbReference type="GO" id="GO:0003677">
    <property type="term" value="F:DNA binding"/>
    <property type="evidence" value="ECO:0007669"/>
    <property type="project" value="UniProtKB-KW"/>
</dbReference>
<name>A0AAE3AZ62_9FIRM</name>
<evidence type="ECO:0000313" key="3">
    <source>
        <dbReference type="EMBL" id="MCC2168563.1"/>
    </source>
</evidence>
<sequence>MTSFGERLKQLMEDQSISQRDLAAALNISKSTVSGYVNSYREPDFKSLLEIASIFHVTTDYLLGNSDIPSLPISAHNNQSILLLSYFEQLSPEVQNIVLKEVKALTKP</sequence>